<dbReference type="PROSITE" id="PS00922">
    <property type="entry name" value="TRANSGLYCOSYLASE"/>
    <property type="match status" value="1"/>
</dbReference>
<dbReference type="Gene3D" id="1.10.530.10">
    <property type="match status" value="1"/>
</dbReference>
<name>A0ABX1MTR1_9RHOO</name>
<organism evidence="5 6">
    <name type="scientific">Aromatoleum petrolei</name>
    <dbReference type="NCBI Taxonomy" id="76116"/>
    <lineage>
        <taxon>Bacteria</taxon>
        <taxon>Pseudomonadati</taxon>
        <taxon>Pseudomonadota</taxon>
        <taxon>Betaproteobacteria</taxon>
        <taxon>Rhodocyclales</taxon>
        <taxon>Rhodocyclaceae</taxon>
        <taxon>Aromatoleum</taxon>
    </lineage>
</organism>
<feature type="domain" description="Lytic transglycosylase superhelical linker" evidence="4">
    <location>
        <begin position="328"/>
        <end position="384"/>
    </location>
</feature>
<dbReference type="Pfam" id="PF14718">
    <property type="entry name" value="SLT_L"/>
    <property type="match status" value="1"/>
</dbReference>
<dbReference type="Gene3D" id="1.25.20.10">
    <property type="entry name" value="Bacterial muramidases"/>
    <property type="match status" value="1"/>
</dbReference>
<keyword evidence="6" id="KW-1185">Reference proteome</keyword>
<dbReference type="InterPro" id="IPR008939">
    <property type="entry name" value="Lytic_TGlycosylase_superhlx_U"/>
</dbReference>
<dbReference type="PANTHER" id="PTHR37423:SF5">
    <property type="entry name" value="SOLUBLE LYTIC MUREIN TRANSGLYCOSYLASE"/>
    <property type="match status" value="1"/>
</dbReference>
<feature type="domain" description="Transglycosylase SLT" evidence="3">
    <location>
        <begin position="409"/>
        <end position="513"/>
    </location>
</feature>
<dbReference type="EMBL" id="WTVR01000032">
    <property type="protein sequence ID" value="NMF89983.1"/>
    <property type="molecule type" value="Genomic_DNA"/>
</dbReference>
<sequence>PPVEELNEFLLREPDSLLAERLRADWLRRMARELDWSGFLRVYADLREPDAELRCLQRNARLESGDLSVLDEVRARWLELADNHNACEPVFRTLALAGHIGSDELWWRVRRQVDSRSPSNARATLSWMPGADAPPLADFDRMMKSPAAWLDRLPVNFTASRAGRELALAALARVAREDVSSAYARFARIEERLGADERAYIHATLGHHGSLQGSPGAVRWFRAAGKVPMSAEQRAWRVRAELRVEDWRGVQAAIEGLAATEQTQPEWTYWLGRALAAQNRPADAAALYQRIAGQPSFYGILAGEELGSLFAAPVRNGNVTAEDVARAEADPGLRRALALYRLEMRTEGMREWNWSLRGRDEAFLVAAARLALRNEIYDRAINTAERTDPQANYDLRFLTPYRQLIEPQVRQQGLDMAWVYGLMRQESRFIAPARSGAGAQGLMQVMPATGKWVARKIGLTGYHPGMLTNPDTNVLLGTSYMRLILEDLDEHPVLASAGYNAGPGRARKWRDERPLEGAIYAETIPFDETRDYVKKVMANAVIYAAMLEAKPQSLKTRLGTISPRLAAEP</sequence>
<reference evidence="5 6" key="1">
    <citation type="submission" date="2019-12" db="EMBL/GenBank/DDBJ databases">
        <title>Comparative genomics gives insights into the taxonomy of the Azoarcus-Aromatoleum group and reveals separate origins of nif in the plant-associated Azoarcus and non-plant-associated Aromatoleum sub-groups.</title>
        <authorList>
            <person name="Lafos M."/>
            <person name="Maluk M."/>
            <person name="Batista M."/>
            <person name="Junghare M."/>
            <person name="Carmona M."/>
            <person name="Faoro H."/>
            <person name="Cruz L.M."/>
            <person name="Battistoni F."/>
            <person name="De Souza E."/>
            <person name="Pedrosa F."/>
            <person name="Chen W.-M."/>
            <person name="Poole P.S."/>
            <person name="Dixon R.A."/>
            <person name="James E.K."/>
        </authorList>
    </citation>
    <scope>NUCLEOTIDE SEQUENCE [LARGE SCALE GENOMIC DNA]</scope>
    <source>
        <strain evidence="5 6">ToN1</strain>
    </source>
</reference>
<accession>A0ABX1MTR1</accession>
<evidence type="ECO:0000256" key="2">
    <source>
        <dbReference type="ARBA" id="ARBA00022729"/>
    </source>
</evidence>
<evidence type="ECO:0000313" key="6">
    <source>
        <dbReference type="Proteomes" id="UP000652074"/>
    </source>
</evidence>
<evidence type="ECO:0000259" key="4">
    <source>
        <dbReference type="Pfam" id="PF14718"/>
    </source>
</evidence>
<dbReference type="PANTHER" id="PTHR37423">
    <property type="entry name" value="SOLUBLE LYTIC MUREIN TRANSGLYCOSYLASE-RELATED"/>
    <property type="match status" value="1"/>
</dbReference>
<dbReference type="InterPro" id="IPR000189">
    <property type="entry name" value="Transglyc_AS"/>
</dbReference>
<dbReference type="Pfam" id="PF01464">
    <property type="entry name" value="SLT"/>
    <property type="match status" value="1"/>
</dbReference>
<dbReference type="SUPFAM" id="SSF53955">
    <property type="entry name" value="Lysozyme-like"/>
    <property type="match status" value="1"/>
</dbReference>
<comment type="similarity">
    <text evidence="1">Belongs to the transglycosylase Slt family.</text>
</comment>
<dbReference type="Gene3D" id="1.10.1240.20">
    <property type="entry name" value="Lytic transglycosylase, superhelical linker domain"/>
    <property type="match status" value="1"/>
</dbReference>
<proteinExistence type="inferred from homology"/>
<dbReference type="Proteomes" id="UP000652074">
    <property type="component" value="Unassembled WGS sequence"/>
</dbReference>
<dbReference type="InterPro" id="IPR037061">
    <property type="entry name" value="Lytic_TGlycoase_superhlx_L_sf"/>
</dbReference>
<evidence type="ECO:0000259" key="3">
    <source>
        <dbReference type="Pfam" id="PF01464"/>
    </source>
</evidence>
<protein>
    <submittedName>
        <fullName evidence="5">Transglycosylase SLT domain-containing protein</fullName>
    </submittedName>
</protein>
<evidence type="ECO:0000256" key="1">
    <source>
        <dbReference type="ARBA" id="ARBA00007734"/>
    </source>
</evidence>
<dbReference type="InterPro" id="IPR023346">
    <property type="entry name" value="Lysozyme-like_dom_sf"/>
</dbReference>
<dbReference type="SUPFAM" id="SSF48435">
    <property type="entry name" value="Bacterial muramidases"/>
    <property type="match status" value="1"/>
</dbReference>
<gene>
    <name evidence="5" type="ORF">GPA26_16065</name>
</gene>
<dbReference type="InterPro" id="IPR008258">
    <property type="entry name" value="Transglycosylase_SLT_dom_1"/>
</dbReference>
<dbReference type="InterPro" id="IPR012289">
    <property type="entry name" value="Lytic_TGlycosylase_superhlx_L"/>
</dbReference>
<feature type="non-terminal residue" evidence="5">
    <location>
        <position position="1"/>
    </location>
</feature>
<dbReference type="CDD" id="cd13401">
    <property type="entry name" value="Slt70-like"/>
    <property type="match status" value="1"/>
</dbReference>
<comment type="caution">
    <text evidence="5">The sequence shown here is derived from an EMBL/GenBank/DDBJ whole genome shotgun (WGS) entry which is preliminary data.</text>
</comment>
<keyword evidence="2" id="KW-0732">Signal</keyword>
<dbReference type="RefSeq" id="WP_169207335.1">
    <property type="nucleotide sequence ID" value="NZ_WTVR01000032.1"/>
</dbReference>
<evidence type="ECO:0000313" key="5">
    <source>
        <dbReference type="EMBL" id="NMF89983.1"/>
    </source>
</evidence>